<evidence type="ECO:0000256" key="1">
    <source>
        <dbReference type="SAM" id="Phobius"/>
    </source>
</evidence>
<protein>
    <submittedName>
        <fullName evidence="2">Uncharacterized protein</fullName>
    </submittedName>
</protein>
<keyword evidence="1" id="KW-0812">Transmembrane</keyword>
<keyword evidence="3" id="KW-1185">Reference proteome</keyword>
<accession>A0A2J6QSN6</accession>
<dbReference type="AlphaFoldDB" id="A0A2J6QSN6"/>
<name>A0A2J6QSN6_HYAVF</name>
<keyword evidence="1" id="KW-0472">Membrane</keyword>
<organism evidence="2 3">
    <name type="scientific">Hyaloscypha variabilis (strain UAMH 11265 / GT02V1 / F)</name>
    <name type="common">Meliniomyces variabilis</name>
    <dbReference type="NCBI Taxonomy" id="1149755"/>
    <lineage>
        <taxon>Eukaryota</taxon>
        <taxon>Fungi</taxon>
        <taxon>Dikarya</taxon>
        <taxon>Ascomycota</taxon>
        <taxon>Pezizomycotina</taxon>
        <taxon>Leotiomycetes</taxon>
        <taxon>Helotiales</taxon>
        <taxon>Hyaloscyphaceae</taxon>
        <taxon>Hyaloscypha</taxon>
        <taxon>Hyaloscypha variabilis</taxon>
    </lineage>
</organism>
<keyword evidence="1" id="KW-1133">Transmembrane helix</keyword>
<evidence type="ECO:0000313" key="2">
    <source>
        <dbReference type="EMBL" id="PMD29275.1"/>
    </source>
</evidence>
<evidence type="ECO:0000313" key="3">
    <source>
        <dbReference type="Proteomes" id="UP000235786"/>
    </source>
</evidence>
<proteinExistence type="predicted"/>
<reference evidence="2 3" key="1">
    <citation type="submission" date="2016-04" db="EMBL/GenBank/DDBJ databases">
        <title>A degradative enzymes factory behind the ericoid mycorrhizal symbiosis.</title>
        <authorList>
            <consortium name="DOE Joint Genome Institute"/>
            <person name="Martino E."/>
            <person name="Morin E."/>
            <person name="Grelet G."/>
            <person name="Kuo A."/>
            <person name="Kohler A."/>
            <person name="Daghino S."/>
            <person name="Barry K."/>
            <person name="Choi C."/>
            <person name="Cichocki N."/>
            <person name="Clum A."/>
            <person name="Copeland A."/>
            <person name="Hainaut M."/>
            <person name="Haridas S."/>
            <person name="Labutti K."/>
            <person name="Lindquist E."/>
            <person name="Lipzen A."/>
            <person name="Khouja H.-R."/>
            <person name="Murat C."/>
            <person name="Ohm R."/>
            <person name="Olson A."/>
            <person name="Spatafora J."/>
            <person name="Veneault-Fourrey C."/>
            <person name="Henrissat B."/>
            <person name="Grigoriev I."/>
            <person name="Martin F."/>
            <person name="Perotto S."/>
        </authorList>
    </citation>
    <scope>NUCLEOTIDE SEQUENCE [LARGE SCALE GENOMIC DNA]</scope>
    <source>
        <strain evidence="2 3">F</strain>
    </source>
</reference>
<sequence length="271" mass="29861">MRGFSALQRSYQSTVPTISEEFYLLFAYDGLYLLPIARKRQRPENLEKSSSDLIMAESDTHLGTRDGLLSGTPAVDNSACALGGIVPDALARVEEMVAENPTQATNRRLYNEKFNNFFATNSHLSTFSNLDRALSLCVNRETLATTSNQQCAVIPLSAISELFDSVRTAYPSHTINAELPPMASPTLATSQYTASISPTASVACCTCKCLPDFPWWSILLLIVGGLIFFTCVFGFGFVFGEAIALCRFRDCPEEKRDKMIRETLGMSSEQD</sequence>
<gene>
    <name evidence="2" type="ORF">L207DRAFT_593692</name>
</gene>
<dbReference type="Proteomes" id="UP000235786">
    <property type="component" value="Unassembled WGS sequence"/>
</dbReference>
<feature type="transmembrane region" description="Helical" evidence="1">
    <location>
        <begin position="213"/>
        <end position="239"/>
    </location>
</feature>
<dbReference type="EMBL" id="KZ613976">
    <property type="protein sequence ID" value="PMD29275.1"/>
    <property type="molecule type" value="Genomic_DNA"/>
</dbReference>